<dbReference type="InterPro" id="IPR024072">
    <property type="entry name" value="DHFR-like_dom_sf"/>
</dbReference>
<dbReference type="GO" id="GO:0046654">
    <property type="term" value="P:tetrahydrofolate biosynthetic process"/>
    <property type="evidence" value="ECO:0007669"/>
    <property type="project" value="InterPro"/>
</dbReference>
<proteinExistence type="inferred from homology"/>
<dbReference type="PROSITE" id="PS00075">
    <property type="entry name" value="DHFR_1"/>
    <property type="match status" value="1"/>
</dbReference>
<dbReference type="OrthoDB" id="4664297at2759"/>
<keyword evidence="6" id="KW-0560">Oxidoreductase</keyword>
<dbReference type="PROSITE" id="PS51330">
    <property type="entry name" value="DHFR_2"/>
    <property type="match status" value="1"/>
</dbReference>
<comment type="similarity">
    <text evidence="2 8">Belongs to the dihydrofolate reductase family.</text>
</comment>
<dbReference type="Gene3D" id="3.40.430.10">
    <property type="entry name" value="Dihydrofolate Reductase, subunit A"/>
    <property type="match status" value="1"/>
</dbReference>
<evidence type="ECO:0000313" key="10">
    <source>
        <dbReference type="EMBL" id="KAH3875645.1"/>
    </source>
</evidence>
<dbReference type="SUPFAM" id="SSF53597">
    <property type="entry name" value="Dihydrofolate reductase-like"/>
    <property type="match status" value="1"/>
</dbReference>
<keyword evidence="4" id="KW-0554">One-carbon metabolism</keyword>
<keyword evidence="5" id="KW-0521">NADP</keyword>
<evidence type="ECO:0000256" key="5">
    <source>
        <dbReference type="ARBA" id="ARBA00022857"/>
    </source>
</evidence>
<dbReference type="InterPro" id="IPR001796">
    <property type="entry name" value="DHFR_dom"/>
</dbReference>
<dbReference type="GO" id="GO:0046452">
    <property type="term" value="P:dihydrofolate metabolic process"/>
    <property type="evidence" value="ECO:0007669"/>
    <property type="project" value="TreeGrafter"/>
</dbReference>
<dbReference type="PRINTS" id="PR00070">
    <property type="entry name" value="DHFR"/>
</dbReference>
<evidence type="ECO:0000256" key="4">
    <source>
        <dbReference type="ARBA" id="ARBA00022563"/>
    </source>
</evidence>
<dbReference type="EMBL" id="JAIWYP010000002">
    <property type="protein sequence ID" value="KAH3875645.1"/>
    <property type="molecule type" value="Genomic_DNA"/>
</dbReference>
<comment type="pathway">
    <text evidence="1">Cofactor biosynthesis; tetrahydrofolate biosynthesis; 5,6,7,8-tetrahydrofolate from 7,8-dihydrofolate: step 1/1.</text>
</comment>
<comment type="caution">
    <text evidence="10">The sequence shown here is derived from an EMBL/GenBank/DDBJ whole genome shotgun (WGS) entry which is preliminary data.</text>
</comment>
<evidence type="ECO:0000313" key="11">
    <source>
        <dbReference type="Proteomes" id="UP000828390"/>
    </source>
</evidence>
<dbReference type="EC" id="1.5.1.3" evidence="3"/>
<keyword evidence="11" id="KW-1185">Reference proteome</keyword>
<evidence type="ECO:0000256" key="2">
    <source>
        <dbReference type="ARBA" id="ARBA00009539"/>
    </source>
</evidence>
<dbReference type="Pfam" id="PF00186">
    <property type="entry name" value="DHFR_1"/>
    <property type="match status" value="1"/>
</dbReference>
<dbReference type="Proteomes" id="UP000828390">
    <property type="component" value="Unassembled WGS sequence"/>
</dbReference>
<evidence type="ECO:0000256" key="7">
    <source>
        <dbReference type="ARBA" id="ARBA00048873"/>
    </source>
</evidence>
<dbReference type="GO" id="GO:0006730">
    <property type="term" value="P:one-carbon metabolic process"/>
    <property type="evidence" value="ECO:0007669"/>
    <property type="project" value="UniProtKB-KW"/>
</dbReference>
<dbReference type="GO" id="GO:0046655">
    <property type="term" value="P:folic acid metabolic process"/>
    <property type="evidence" value="ECO:0007669"/>
    <property type="project" value="TreeGrafter"/>
</dbReference>
<dbReference type="GO" id="GO:0005739">
    <property type="term" value="C:mitochondrion"/>
    <property type="evidence" value="ECO:0007669"/>
    <property type="project" value="TreeGrafter"/>
</dbReference>
<dbReference type="GO" id="GO:0004146">
    <property type="term" value="F:dihydrofolate reductase activity"/>
    <property type="evidence" value="ECO:0007669"/>
    <property type="project" value="UniProtKB-EC"/>
</dbReference>
<name>A0A9D4ME20_DREPO</name>
<dbReference type="CDD" id="cd00209">
    <property type="entry name" value="DHFR"/>
    <property type="match status" value="1"/>
</dbReference>
<reference evidence="10" key="2">
    <citation type="submission" date="2020-11" db="EMBL/GenBank/DDBJ databases">
        <authorList>
            <person name="McCartney M.A."/>
            <person name="Auch B."/>
            <person name="Kono T."/>
            <person name="Mallez S."/>
            <person name="Becker A."/>
            <person name="Gohl D.M."/>
            <person name="Silverstein K.A.T."/>
            <person name="Koren S."/>
            <person name="Bechman K.B."/>
            <person name="Herman A."/>
            <person name="Abrahante J.E."/>
            <person name="Garbe J."/>
        </authorList>
    </citation>
    <scope>NUCLEOTIDE SEQUENCE</scope>
    <source>
        <strain evidence="10">Duluth1</strain>
        <tissue evidence="10">Whole animal</tissue>
    </source>
</reference>
<feature type="domain" description="DHFR" evidence="9">
    <location>
        <begin position="5"/>
        <end position="184"/>
    </location>
</feature>
<evidence type="ECO:0000256" key="1">
    <source>
        <dbReference type="ARBA" id="ARBA00004903"/>
    </source>
</evidence>
<gene>
    <name evidence="10" type="ORF">DPMN_038918</name>
</gene>
<protein>
    <recommendedName>
        <fullName evidence="3">dihydrofolate reductase</fullName>
        <ecNumber evidence="3">1.5.1.3</ecNumber>
    </recommendedName>
</protein>
<dbReference type="PANTHER" id="PTHR48069:SF3">
    <property type="entry name" value="DIHYDROFOLATE REDUCTASE"/>
    <property type="match status" value="1"/>
</dbReference>
<reference evidence="10" key="1">
    <citation type="journal article" date="2019" name="bioRxiv">
        <title>The Genome of the Zebra Mussel, Dreissena polymorpha: A Resource for Invasive Species Research.</title>
        <authorList>
            <person name="McCartney M.A."/>
            <person name="Auch B."/>
            <person name="Kono T."/>
            <person name="Mallez S."/>
            <person name="Zhang Y."/>
            <person name="Obille A."/>
            <person name="Becker A."/>
            <person name="Abrahante J.E."/>
            <person name="Garbe J."/>
            <person name="Badalamenti J.P."/>
            <person name="Herman A."/>
            <person name="Mangelson H."/>
            <person name="Liachko I."/>
            <person name="Sullivan S."/>
            <person name="Sone E.D."/>
            <person name="Koren S."/>
            <person name="Silverstein K.A.T."/>
            <person name="Beckman K.B."/>
            <person name="Gohl D.M."/>
        </authorList>
    </citation>
    <scope>NUCLEOTIDE SEQUENCE</scope>
    <source>
        <strain evidence="10">Duluth1</strain>
        <tissue evidence="10">Whole animal</tissue>
    </source>
</reference>
<dbReference type="AlphaFoldDB" id="A0A9D4ME20"/>
<evidence type="ECO:0000259" key="9">
    <source>
        <dbReference type="PROSITE" id="PS51330"/>
    </source>
</evidence>
<sequence length="185" mass="20991">MSIPRLNLVVAICNNNGIGINGSLPWKLRKDMDFFKTITMTTSDPEKQNAVIMGRKTWQSIPENFRPLRNRINIILSRDMNSAPDGTHVARSLPDALSLLSTEELADRVENIHIIGGSSVYQEAMTGSYPCRLYLTRILADFECDAFLPEIDDSSFTKIRNPDNVPTDLHEENGLKFRFEVYDKL</sequence>
<evidence type="ECO:0000256" key="8">
    <source>
        <dbReference type="RuleBase" id="RU004474"/>
    </source>
</evidence>
<organism evidence="10 11">
    <name type="scientific">Dreissena polymorpha</name>
    <name type="common">Zebra mussel</name>
    <name type="synonym">Mytilus polymorpha</name>
    <dbReference type="NCBI Taxonomy" id="45954"/>
    <lineage>
        <taxon>Eukaryota</taxon>
        <taxon>Metazoa</taxon>
        <taxon>Spiralia</taxon>
        <taxon>Lophotrochozoa</taxon>
        <taxon>Mollusca</taxon>
        <taxon>Bivalvia</taxon>
        <taxon>Autobranchia</taxon>
        <taxon>Heteroconchia</taxon>
        <taxon>Euheterodonta</taxon>
        <taxon>Imparidentia</taxon>
        <taxon>Neoheterodontei</taxon>
        <taxon>Myida</taxon>
        <taxon>Dreissenoidea</taxon>
        <taxon>Dreissenidae</taxon>
        <taxon>Dreissena</taxon>
    </lineage>
</organism>
<evidence type="ECO:0000256" key="3">
    <source>
        <dbReference type="ARBA" id="ARBA00012856"/>
    </source>
</evidence>
<dbReference type="PANTHER" id="PTHR48069">
    <property type="entry name" value="DIHYDROFOLATE REDUCTASE"/>
    <property type="match status" value="1"/>
</dbReference>
<dbReference type="FunFam" id="3.40.430.10:FF:000002">
    <property type="entry name" value="Dihydrofolate reductase"/>
    <property type="match status" value="1"/>
</dbReference>
<dbReference type="InterPro" id="IPR012259">
    <property type="entry name" value="DHFR"/>
</dbReference>
<accession>A0A9D4ME20</accession>
<comment type="catalytic activity">
    <reaction evidence="7">
        <text>(6S)-5,6,7,8-tetrahydrofolate + NADP(+) = 7,8-dihydrofolate + NADPH + H(+)</text>
        <dbReference type="Rhea" id="RHEA:15009"/>
        <dbReference type="ChEBI" id="CHEBI:15378"/>
        <dbReference type="ChEBI" id="CHEBI:57451"/>
        <dbReference type="ChEBI" id="CHEBI:57453"/>
        <dbReference type="ChEBI" id="CHEBI:57783"/>
        <dbReference type="ChEBI" id="CHEBI:58349"/>
        <dbReference type="EC" id="1.5.1.3"/>
    </reaction>
</comment>
<dbReference type="GO" id="GO:0050661">
    <property type="term" value="F:NADP binding"/>
    <property type="evidence" value="ECO:0007669"/>
    <property type="project" value="InterPro"/>
</dbReference>
<dbReference type="InterPro" id="IPR017925">
    <property type="entry name" value="DHFR_CS"/>
</dbReference>
<evidence type="ECO:0000256" key="6">
    <source>
        <dbReference type="ARBA" id="ARBA00023002"/>
    </source>
</evidence>